<dbReference type="GO" id="GO:0003824">
    <property type="term" value="F:catalytic activity"/>
    <property type="evidence" value="ECO:0007669"/>
    <property type="project" value="InterPro"/>
</dbReference>
<evidence type="ECO:0000256" key="3">
    <source>
        <dbReference type="ARBA" id="ARBA00023004"/>
    </source>
</evidence>
<dbReference type="Pfam" id="PF04055">
    <property type="entry name" value="Radical_SAM"/>
    <property type="match status" value="1"/>
</dbReference>
<accession>A0A0S7XIY0</accession>
<proteinExistence type="predicted"/>
<organism evidence="6 7">
    <name type="scientific">candidate division WOR-1 bacterium DG_54_3</name>
    <dbReference type="NCBI Taxonomy" id="1703775"/>
    <lineage>
        <taxon>Bacteria</taxon>
        <taxon>Bacillati</taxon>
        <taxon>Saganbacteria</taxon>
    </lineage>
</organism>
<evidence type="ECO:0000256" key="2">
    <source>
        <dbReference type="ARBA" id="ARBA00022723"/>
    </source>
</evidence>
<evidence type="ECO:0000259" key="5">
    <source>
        <dbReference type="PROSITE" id="PS51918"/>
    </source>
</evidence>
<gene>
    <name evidence="6" type="ORF">AMJ44_15575</name>
</gene>
<dbReference type="InterPro" id="IPR050377">
    <property type="entry name" value="Radical_SAM_PqqE_MftC-like"/>
</dbReference>
<dbReference type="InterPro" id="IPR012840">
    <property type="entry name" value="NrdG2"/>
</dbReference>
<dbReference type="SFLD" id="SFLDG01094">
    <property type="entry name" value="Uncharacterised_Radical_SAM_Su"/>
    <property type="match status" value="1"/>
</dbReference>
<evidence type="ECO:0000313" key="6">
    <source>
        <dbReference type="EMBL" id="KPJ62433.1"/>
    </source>
</evidence>
<dbReference type="InterPro" id="IPR007197">
    <property type="entry name" value="rSAM"/>
</dbReference>
<dbReference type="Proteomes" id="UP000051861">
    <property type="component" value="Unassembled WGS sequence"/>
</dbReference>
<dbReference type="Gene3D" id="3.20.20.70">
    <property type="entry name" value="Aldolase class I"/>
    <property type="match status" value="1"/>
</dbReference>
<dbReference type="PANTHER" id="PTHR11228">
    <property type="entry name" value="RADICAL SAM DOMAIN PROTEIN"/>
    <property type="match status" value="1"/>
</dbReference>
<dbReference type="EMBL" id="LIZX01000269">
    <property type="protein sequence ID" value="KPJ62433.1"/>
    <property type="molecule type" value="Genomic_DNA"/>
</dbReference>
<dbReference type="AlphaFoldDB" id="A0A0S7XIY0"/>
<reference evidence="6 7" key="1">
    <citation type="journal article" date="2015" name="Microbiome">
        <title>Genomic resolution of linkages in carbon, nitrogen, and sulfur cycling among widespread estuary sediment bacteria.</title>
        <authorList>
            <person name="Baker B.J."/>
            <person name="Lazar C.S."/>
            <person name="Teske A.P."/>
            <person name="Dick G.J."/>
        </authorList>
    </citation>
    <scope>NUCLEOTIDE SEQUENCE [LARGE SCALE GENOMIC DNA]</scope>
    <source>
        <strain evidence="6">DG_54_3</strain>
    </source>
</reference>
<keyword evidence="4" id="KW-0411">Iron-sulfur</keyword>
<keyword evidence="1" id="KW-0949">S-adenosyl-L-methionine</keyword>
<protein>
    <recommendedName>
        <fullName evidence="5">Radical SAM core domain-containing protein</fullName>
    </recommendedName>
</protein>
<dbReference type="PROSITE" id="PS51918">
    <property type="entry name" value="RADICAL_SAM"/>
    <property type="match status" value="1"/>
</dbReference>
<name>A0A0S7XIY0_UNCSA</name>
<dbReference type="SUPFAM" id="SSF102114">
    <property type="entry name" value="Radical SAM enzymes"/>
    <property type="match status" value="1"/>
</dbReference>
<dbReference type="GO" id="GO:0051536">
    <property type="term" value="F:iron-sulfur cluster binding"/>
    <property type="evidence" value="ECO:0007669"/>
    <property type="project" value="UniProtKB-KW"/>
</dbReference>
<dbReference type="SFLD" id="SFLDS00029">
    <property type="entry name" value="Radical_SAM"/>
    <property type="match status" value="1"/>
</dbReference>
<keyword evidence="3" id="KW-0408">Iron</keyword>
<dbReference type="PANTHER" id="PTHR11228:SF27">
    <property type="entry name" value="GLYCYL-RADICAL ENZYME ACTIVATING ENZYME MJ1227-RELATED"/>
    <property type="match status" value="1"/>
</dbReference>
<dbReference type="NCBIfam" id="TIGR02495">
    <property type="entry name" value="NrdG2"/>
    <property type="match status" value="1"/>
</dbReference>
<evidence type="ECO:0000256" key="1">
    <source>
        <dbReference type="ARBA" id="ARBA00022691"/>
    </source>
</evidence>
<feature type="domain" description="Radical SAM core" evidence="5">
    <location>
        <begin position="15"/>
        <end position="230"/>
    </location>
</feature>
<dbReference type="SFLD" id="SFLDG01067">
    <property type="entry name" value="SPASM/twitch_domain_containing"/>
    <property type="match status" value="1"/>
</dbReference>
<dbReference type="InterPro" id="IPR058240">
    <property type="entry name" value="rSAM_sf"/>
</dbReference>
<dbReference type="GO" id="GO:0046872">
    <property type="term" value="F:metal ion binding"/>
    <property type="evidence" value="ECO:0007669"/>
    <property type="project" value="UniProtKB-KW"/>
</dbReference>
<evidence type="ECO:0000313" key="7">
    <source>
        <dbReference type="Proteomes" id="UP000051861"/>
    </source>
</evidence>
<comment type="caution">
    <text evidence="6">The sequence shown here is derived from an EMBL/GenBank/DDBJ whole genome shotgun (WGS) entry which is preliminary data.</text>
</comment>
<dbReference type="CDD" id="cd01335">
    <property type="entry name" value="Radical_SAM"/>
    <property type="match status" value="1"/>
</dbReference>
<sequence length="236" mass="27403">MNLEIKGFIETSFLDWDGKIVSTIFVPYCNFRCPFCHNSGLIEKPNSYETIPLERIEQYLIEHKDFIDGICLTGGEPALHKKRGLFEFMRRIKELGFQIKFDTNGTDPELLRKALDEKLIDYIAMDIKGPLDERYHKLAGVKADLDRIEESIKVIMQDRVPYEFRTTVVPDHLESKDIEDIAKRIAGARKFVLQQFVAENTWDESLRSVKPYSREKLEEIVGFAKIFVPNTILRGI</sequence>
<evidence type="ECO:0000256" key="4">
    <source>
        <dbReference type="ARBA" id="ARBA00023014"/>
    </source>
</evidence>
<dbReference type="PATRIC" id="fig|1703775.3.peg.3243"/>
<keyword evidence="2" id="KW-0479">Metal-binding</keyword>
<dbReference type="InterPro" id="IPR013785">
    <property type="entry name" value="Aldolase_TIM"/>
</dbReference>